<dbReference type="AlphaFoldDB" id="A0A9D2IU12"/>
<dbReference type="NCBIfam" id="TIGR02543">
    <property type="entry name" value="List_Bact_rpt"/>
    <property type="match status" value="1"/>
</dbReference>
<dbReference type="Gene3D" id="2.60.40.4270">
    <property type="entry name" value="Listeria-Bacteroides repeat domain"/>
    <property type="match status" value="1"/>
</dbReference>
<dbReference type="GO" id="GO:0030313">
    <property type="term" value="C:cell envelope"/>
    <property type="evidence" value="ECO:0007669"/>
    <property type="project" value="UniProtKB-SubCell"/>
</dbReference>
<evidence type="ECO:0000256" key="1">
    <source>
        <dbReference type="ARBA" id="ARBA00004196"/>
    </source>
</evidence>
<comment type="caution">
    <text evidence="2">The sequence shown here is derived from an EMBL/GenBank/DDBJ whole genome shotgun (WGS) entry which is preliminary data.</text>
</comment>
<dbReference type="InterPro" id="IPR013378">
    <property type="entry name" value="InlB-like_B-rpt"/>
</dbReference>
<evidence type="ECO:0000313" key="3">
    <source>
        <dbReference type="Proteomes" id="UP000824041"/>
    </source>
</evidence>
<dbReference type="Gene3D" id="1.20.1270.90">
    <property type="entry name" value="AF1782-like"/>
    <property type="match status" value="1"/>
</dbReference>
<dbReference type="Proteomes" id="UP000824041">
    <property type="component" value="Unassembled WGS sequence"/>
</dbReference>
<reference evidence="2" key="1">
    <citation type="journal article" date="2021" name="PeerJ">
        <title>Extensive microbial diversity within the chicken gut microbiome revealed by metagenomics and culture.</title>
        <authorList>
            <person name="Gilroy R."/>
            <person name="Ravi A."/>
            <person name="Getino M."/>
            <person name="Pursley I."/>
            <person name="Horton D.L."/>
            <person name="Alikhan N.F."/>
            <person name="Baker D."/>
            <person name="Gharbi K."/>
            <person name="Hall N."/>
            <person name="Watson M."/>
            <person name="Adriaenssens E.M."/>
            <person name="Foster-Nyarko E."/>
            <person name="Jarju S."/>
            <person name="Secka A."/>
            <person name="Antonio M."/>
            <person name="Oren A."/>
            <person name="Chaudhuri R.R."/>
            <person name="La Ragione R."/>
            <person name="Hildebrand F."/>
            <person name="Pallen M.J."/>
        </authorList>
    </citation>
    <scope>NUCLEOTIDE SEQUENCE</scope>
    <source>
        <strain evidence="2">14324</strain>
    </source>
</reference>
<dbReference type="Pfam" id="PF09479">
    <property type="entry name" value="Flg_new"/>
    <property type="match status" value="1"/>
</dbReference>
<evidence type="ECO:0000313" key="2">
    <source>
        <dbReference type="EMBL" id="HIZ23099.1"/>
    </source>
</evidence>
<sequence length="840" mass="91910">DPGHAKSFQFAAQKEALYKITFTDSPSTRELLFASNGDSTAEQAQILVGANVYNIDNIGADSTVYVHADQGDVVYVIYYGQKKSAEIEPLTEEDNKITLSVAESEPILYGDDFYAFNNWKFTAGSDTYGIEDNICGRGSITVTTEGEYAGEKLGETRVSFSLAMDPSIKLDAVAKVVHVDELADSLNLPDITLGMELSFSNVDANYDGNPATVLNISEEGFYEYQIKRKGTGDAGIWMYAEDGSYMEYTRDSDAISLKAGSYIFIDREDAVESLKIVKVDKAELESLYDENKDKTQSDYTPESWAVFSAALKRAEDALAGRLTQEEINEIKEELSKAAAGLEEISVQPTPTPTPSPTPTPTEPVNPPVTYYTIRFDSQGGSAVSSQSLTYGSKVREPQAPTRDGYTLAGWYKESSCTNPWDFAKDTVTSSHTLYAKWEEISQTPEVPAVSEIISRKGYLEVKLGAAITGADGYEYAYSTAGGDWTTAEDYTVLGETKELSYTSTKVPAGIYVVRVRAYKESAEGKRYGAWSEEQWTELPTGTLDAPEILSVKVQGRTVTVKVKGPDGAEGYDAVMGVNGNPIKPTPYSYVIKNQKTTTLVFENVADGIYYIGVHAYSKENGVKTFSKWSAQKQAEVAAGDLPETEAPDTPTIIGHYAKKGYLKVRIAEGAEGERGYEYAYSTKGGAWTSPEDYTLFGRTPLLYRATTKIPAGVYAVKVRAFIRVNGERIYSSWSQPEWVELPTGTLKAPKIKNAKVNGNTVTLTLTGVKGAAGYDAVLGRSHNPAKPTSYAYVKKNQRTVTITFRNVKAGTYYIGAHAYAKEAGKKVFSKWSGQKKIVVK</sequence>
<dbReference type="EMBL" id="DXBU01000133">
    <property type="protein sequence ID" value="HIZ23099.1"/>
    <property type="molecule type" value="Genomic_DNA"/>
</dbReference>
<feature type="non-terminal residue" evidence="2">
    <location>
        <position position="1"/>
    </location>
</feature>
<name>A0A9D2IU12_9FIRM</name>
<accession>A0A9D2IU12</accession>
<dbReference type="InterPro" id="IPR042229">
    <property type="entry name" value="Listeria/Bacterioides_rpt_sf"/>
</dbReference>
<proteinExistence type="predicted"/>
<comment type="subcellular location">
    <subcellularLocation>
        <location evidence="1">Cell envelope</location>
    </subcellularLocation>
</comment>
<reference evidence="2" key="2">
    <citation type="submission" date="2021-04" db="EMBL/GenBank/DDBJ databases">
        <authorList>
            <person name="Gilroy R."/>
        </authorList>
    </citation>
    <scope>NUCLEOTIDE SEQUENCE</scope>
    <source>
        <strain evidence="2">14324</strain>
    </source>
</reference>
<gene>
    <name evidence="2" type="ORF">IAA21_09945</name>
</gene>
<protein>
    <submittedName>
        <fullName evidence="2">InlB B-repeat-containing protein</fullName>
    </submittedName>
</protein>
<organism evidence="2 3">
    <name type="scientific">Candidatus Blautia faecigallinarum</name>
    <dbReference type="NCBI Taxonomy" id="2838488"/>
    <lineage>
        <taxon>Bacteria</taxon>
        <taxon>Bacillati</taxon>
        <taxon>Bacillota</taxon>
        <taxon>Clostridia</taxon>
        <taxon>Lachnospirales</taxon>
        <taxon>Lachnospiraceae</taxon>
        <taxon>Blautia</taxon>
    </lineage>
</organism>